<gene>
    <name evidence="2" type="ORF">UFOVP257_63</name>
</gene>
<sequence length="129" mass="14712">MTELYRGLLLVLTNKFNELILAFRNHIQLFNSETEDNDSYFDVGVIGFWNLMLEIALTLFALSGLVVGVSLVASLAIVFYPLHAIISYSSLLLKNTRNPQQDHFLFKEKIPPIIDEQPTIIKKDGKEKE</sequence>
<accession>A0A6J5LJL6</accession>
<protein>
    <submittedName>
        <fullName evidence="2">Uncharacterized protein</fullName>
    </submittedName>
</protein>
<keyword evidence="1" id="KW-0472">Membrane</keyword>
<feature type="transmembrane region" description="Helical" evidence="1">
    <location>
        <begin position="55"/>
        <end position="80"/>
    </location>
</feature>
<evidence type="ECO:0000256" key="1">
    <source>
        <dbReference type="SAM" id="Phobius"/>
    </source>
</evidence>
<reference evidence="2" key="1">
    <citation type="submission" date="2020-04" db="EMBL/GenBank/DDBJ databases">
        <authorList>
            <person name="Chiriac C."/>
            <person name="Salcher M."/>
            <person name="Ghai R."/>
            <person name="Kavagutti S V."/>
        </authorList>
    </citation>
    <scope>NUCLEOTIDE SEQUENCE</scope>
</reference>
<organism evidence="2">
    <name type="scientific">uncultured Caudovirales phage</name>
    <dbReference type="NCBI Taxonomy" id="2100421"/>
    <lineage>
        <taxon>Viruses</taxon>
        <taxon>Duplodnaviria</taxon>
        <taxon>Heunggongvirae</taxon>
        <taxon>Uroviricota</taxon>
        <taxon>Caudoviricetes</taxon>
        <taxon>Peduoviridae</taxon>
        <taxon>Maltschvirus</taxon>
        <taxon>Maltschvirus maltsch</taxon>
    </lineage>
</organism>
<dbReference type="EMBL" id="LR796274">
    <property type="protein sequence ID" value="CAB4133170.1"/>
    <property type="molecule type" value="Genomic_DNA"/>
</dbReference>
<name>A0A6J5LJL6_9CAUD</name>
<proteinExistence type="predicted"/>
<evidence type="ECO:0000313" key="2">
    <source>
        <dbReference type="EMBL" id="CAB4133170.1"/>
    </source>
</evidence>
<keyword evidence="1" id="KW-1133">Transmembrane helix</keyword>
<keyword evidence="1" id="KW-0812">Transmembrane</keyword>